<organism evidence="8">
    <name type="scientific">Tanacetum cinerariifolium</name>
    <name type="common">Dalmatian daisy</name>
    <name type="synonym">Chrysanthemum cinerariifolium</name>
    <dbReference type="NCBI Taxonomy" id="118510"/>
    <lineage>
        <taxon>Eukaryota</taxon>
        <taxon>Viridiplantae</taxon>
        <taxon>Streptophyta</taxon>
        <taxon>Embryophyta</taxon>
        <taxon>Tracheophyta</taxon>
        <taxon>Spermatophyta</taxon>
        <taxon>Magnoliopsida</taxon>
        <taxon>eudicotyledons</taxon>
        <taxon>Gunneridae</taxon>
        <taxon>Pentapetalae</taxon>
        <taxon>asterids</taxon>
        <taxon>campanulids</taxon>
        <taxon>Asterales</taxon>
        <taxon>Asteraceae</taxon>
        <taxon>Asteroideae</taxon>
        <taxon>Anthemideae</taxon>
        <taxon>Anthemidinae</taxon>
        <taxon>Tanacetum</taxon>
    </lineage>
</organism>
<gene>
    <name evidence="8" type="ORF">Tci_835381</name>
</gene>
<evidence type="ECO:0000256" key="6">
    <source>
        <dbReference type="SAM" id="Phobius"/>
    </source>
</evidence>
<comment type="caution">
    <text evidence="8">The sequence shown here is derived from an EMBL/GenBank/DDBJ whole genome shotgun (WGS) entry which is preliminary data.</text>
</comment>
<protein>
    <recommendedName>
        <fullName evidence="7">ABC-2 type transporter transmembrane domain-containing protein</fullName>
    </recommendedName>
</protein>
<dbReference type="GO" id="GO:0140359">
    <property type="term" value="F:ABC-type transporter activity"/>
    <property type="evidence" value="ECO:0007669"/>
    <property type="project" value="InterPro"/>
</dbReference>
<feature type="transmembrane region" description="Helical" evidence="6">
    <location>
        <begin position="162"/>
        <end position="182"/>
    </location>
</feature>
<keyword evidence="4 6" id="KW-1133">Transmembrane helix</keyword>
<feature type="transmembrane region" description="Helical" evidence="6">
    <location>
        <begin position="19"/>
        <end position="37"/>
    </location>
</feature>
<reference evidence="8" key="1">
    <citation type="journal article" date="2019" name="Sci. Rep.">
        <title>Draft genome of Tanacetum cinerariifolium, the natural source of mosquito coil.</title>
        <authorList>
            <person name="Yamashiro T."/>
            <person name="Shiraishi A."/>
            <person name="Satake H."/>
            <person name="Nakayama K."/>
        </authorList>
    </citation>
    <scope>NUCLEOTIDE SEQUENCE</scope>
</reference>
<sequence length="185" mass="21206">MACLWKQRWSYWRNPPYTAVRFVFTTFIGIIFGTMFWDIGGKRDTPQNLTNSIGSMYGAVLFLGIQNASAVQPVVDIERTVFYRERAAGMYSALPYAFAQVLVEIPYVFAQAVVYSLIVYAMIGFEWTAAKFFWYLFFQFCCFLYMTYYGMMTVAITPNASIAAIIAASFYGIFNLFSGYIIPRP</sequence>
<accession>A0A699QD77</accession>
<evidence type="ECO:0000256" key="2">
    <source>
        <dbReference type="ARBA" id="ARBA00022448"/>
    </source>
</evidence>
<keyword evidence="5 6" id="KW-0472">Membrane</keyword>
<keyword evidence="3 6" id="KW-0812">Transmembrane</keyword>
<feature type="non-terminal residue" evidence="8">
    <location>
        <position position="185"/>
    </location>
</feature>
<keyword evidence="2" id="KW-0813">Transport</keyword>
<proteinExistence type="predicted"/>
<dbReference type="GO" id="GO:0005886">
    <property type="term" value="C:plasma membrane"/>
    <property type="evidence" value="ECO:0007669"/>
    <property type="project" value="UniProtKB-ARBA"/>
</dbReference>
<dbReference type="Pfam" id="PF01061">
    <property type="entry name" value="ABC2_membrane"/>
    <property type="match status" value="1"/>
</dbReference>
<evidence type="ECO:0000313" key="8">
    <source>
        <dbReference type="EMBL" id="GFC63411.1"/>
    </source>
</evidence>
<dbReference type="InterPro" id="IPR013525">
    <property type="entry name" value="ABC2_TM"/>
</dbReference>
<evidence type="ECO:0000256" key="3">
    <source>
        <dbReference type="ARBA" id="ARBA00022692"/>
    </source>
</evidence>
<evidence type="ECO:0000256" key="4">
    <source>
        <dbReference type="ARBA" id="ARBA00022989"/>
    </source>
</evidence>
<comment type="subcellular location">
    <subcellularLocation>
        <location evidence="1">Membrane</location>
        <topology evidence="1">Multi-pass membrane protein</topology>
    </subcellularLocation>
</comment>
<dbReference type="PANTHER" id="PTHR19241">
    <property type="entry name" value="ATP-BINDING CASSETTE TRANSPORTER"/>
    <property type="match status" value="1"/>
</dbReference>
<evidence type="ECO:0000256" key="1">
    <source>
        <dbReference type="ARBA" id="ARBA00004141"/>
    </source>
</evidence>
<evidence type="ECO:0000259" key="7">
    <source>
        <dbReference type="Pfam" id="PF01061"/>
    </source>
</evidence>
<feature type="transmembrane region" description="Helical" evidence="6">
    <location>
        <begin position="132"/>
        <end position="156"/>
    </location>
</feature>
<feature type="domain" description="ABC-2 type transporter transmembrane" evidence="7">
    <location>
        <begin position="2"/>
        <end position="184"/>
    </location>
</feature>
<name>A0A699QD77_TANCI</name>
<dbReference type="EMBL" id="BKCJ010997848">
    <property type="protein sequence ID" value="GFC63411.1"/>
    <property type="molecule type" value="Genomic_DNA"/>
</dbReference>
<feature type="transmembrane region" description="Helical" evidence="6">
    <location>
        <begin position="105"/>
        <end position="125"/>
    </location>
</feature>
<dbReference type="AlphaFoldDB" id="A0A699QD77"/>
<evidence type="ECO:0000256" key="5">
    <source>
        <dbReference type="ARBA" id="ARBA00023136"/>
    </source>
</evidence>